<comment type="caution">
    <text evidence="5">The sequence shown here is derived from an EMBL/GenBank/DDBJ whole genome shotgun (WGS) entry which is preliminary data.</text>
</comment>
<dbReference type="InterPro" id="IPR001452">
    <property type="entry name" value="SH3_domain"/>
</dbReference>
<accession>A0AAD9DRP2</accession>
<feature type="domain" description="SH3" evidence="4">
    <location>
        <begin position="143"/>
        <end position="208"/>
    </location>
</feature>
<dbReference type="PANTHER" id="PTHR14167:SF84">
    <property type="entry name" value="E3 UBIQUITIN-PROTEIN LIGASE SH3RF2 ISOFORM X1"/>
    <property type="match status" value="1"/>
</dbReference>
<feature type="compositionally biased region" description="Low complexity" evidence="3">
    <location>
        <begin position="290"/>
        <end position="309"/>
    </location>
</feature>
<feature type="region of interest" description="Disordered" evidence="3">
    <location>
        <begin position="279"/>
        <end position="310"/>
    </location>
</feature>
<organism evidence="5 6">
    <name type="scientific">Electrophorus voltai</name>
    <dbReference type="NCBI Taxonomy" id="2609070"/>
    <lineage>
        <taxon>Eukaryota</taxon>
        <taxon>Metazoa</taxon>
        <taxon>Chordata</taxon>
        <taxon>Craniata</taxon>
        <taxon>Vertebrata</taxon>
        <taxon>Euteleostomi</taxon>
        <taxon>Actinopterygii</taxon>
        <taxon>Neopterygii</taxon>
        <taxon>Teleostei</taxon>
        <taxon>Ostariophysi</taxon>
        <taxon>Gymnotiformes</taxon>
        <taxon>Gymnotoidei</taxon>
        <taxon>Gymnotidae</taxon>
        <taxon>Electrophorus</taxon>
    </lineage>
</organism>
<feature type="domain" description="SH3" evidence="4">
    <location>
        <begin position="349"/>
        <end position="410"/>
    </location>
</feature>
<evidence type="ECO:0000313" key="5">
    <source>
        <dbReference type="EMBL" id="KAK1789287.1"/>
    </source>
</evidence>
<reference evidence="5" key="1">
    <citation type="submission" date="2023-03" db="EMBL/GenBank/DDBJ databases">
        <title>Electrophorus voltai genome.</title>
        <authorList>
            <person name="Bian C."/>
        </authorList>
    </citation>
    <scope>NUCLEOTIDE SEQUENCE</scope>
    <source>
        <strain evidence="5">CB-2022</strain>
        <tissue evidence="5">Muscle</tissue>
    </source>
</reference>
<dbReference type="Pfam" id="PF14604">
    <property type="entry name" value="SH3_9"/>
    <property type="match status" value="2"/>
</dbReference>
<feature type="compositionally biased region" description="Polar residues" evidence="3">
    <location>
        <begin position="498"/>
        <end position="512"/>
    </location>
</feature>
<dbReference type="PANTHER" id="PTHR14167">
    <property type="entry name" value="SH3 DOMAIN-CONTAINING"/>
    <property type="match status" value="1"/>
</dbReference>
<dbReference type="PRINTS" id="PR00452">
    <property type="entry name" value="SH3DOMAIN"/>
</dbReference>
<evidence type="ECO:0000313" key="6">
    <source>
        <dbReference type="Proteomes" id="UP001239994"/>
    </source>
</evidence>
<gene>
    <name evidence="5" type="ORF">P4O66_015220</name>
</gene>
<feature type="region of interest" description="Disordered" evidence="3">
    <location>
        <begin position="662"/>
        <end position="685"/>
    </location>
</feature>
<proteinExistence type="predicted"/>
<dbReference type="PROSITE" id="PS50002">
    <property type="entry name" value="SH3"/>
    <property type="match status" value="4"/>
</dbReference>
<feature type="non-terminal residue" evidence="5">
    <location>
        <position position="748"/>
    </location>
</feature>
<feature type="compositionally biased region" description="Polar residues" evidence="3">
    <location>
        <begin position="606"/>
        <end position="625"/>
    </location>
</feature>
<dbReference type="Proteomes" id="UP001239994">
    <property type="component" value="Unassembled WGS sequence"/>
</dbReference>
<dbReference type="InterPro" id="IPR050384">
    <property type="entry name" value="Endophilin_SH3RF"/>
</dbReference>
<feature type="domain" description="SH3" evidence="4">
    <location>
        <begin position="685"/>
        <end position="746"/>
    </location>
</feature>
<evidence type="ECO:0000256" key="1">
    <source>
        <dbReference type="ARBA" id="ARBA00022443"/>
    </source>
</evidence>
<name>A0AAD9DRP2_9TELE</name>
<dbReference type="InterPro" id="IPR036028">
    <property type="entry name" value="SH3-like_dom_sf"/>
</dbReference>
<evidence type="ECO:0000259" key="4">
    <source>
        <dbReference type="PROSITE" id="PS50002"/>
    </source>
</evidence>
<dbReference type="SUPFAM" id="SSF50044">
    <property type="entry name" value="SH3-domain"/>
    <property type="match status" value="4"/>
</dbReference>
<keyword evidence="1 2" id="KW-0728">SH3 domain</keyword>
<dbReference type="Gene3D" id="2.30.30.40">
    <property type="entry name" value="SH3 Domains"/>
    <property type="match status" value="4"/>
</dbReference>
<keyword evidence="6" id="KW-1185">Reference proteome</keyword>
<dbReference type="SMART" id="SM00326">
    <property type="entry name" value="SH3"/>
    <property type="match status" value="4"/>
</dbReference>
<evidence type="ECO:0000256" key="3">
    <source>
        <dbReference type="SAM" id="MobiDB-lite"/>
    </source>
</evidence>
<protein>
    <recommendedName>
        <fullName evidence="4">SH3 domain-containing protein</fullName>
    </recommendedName>
</protein>
<dbReference type="CDD" id="cd11787">
    <property type="entry name" value="SH3_SH3RF_2"/>
    <property type="match status" value="1"/>
</dbReference>
<sequence length="748" mass="81170">EASLSRMCCPECRAPLLGAVEDLPTNLLLARLLEGFHRDHLGISRDSSTLYGSSRVQSLDSIFTRPSEDALPPQHEQIPGTPGVLAKALVNYQGNGPGELSMSSGDIVSLRYQVDGNWYYGDTKGNSGLVPARMVQMLSEQSQPVALCRALYDFDLNRLDPEDRRECLGFLKGEIVTVVRRVDENWVEGKLRDKVGIFPLLFTEPNPAARRLLARGKASECAESCPRNVRASRGRIITDVGGRRRLSGTQLGTARPPDVSLLNSLNQASLRHVQSPQLLHAGPVAPPAPGKAARLASTSRQRSGSTSRSLLKVERNMNSEVSPSITMAMINPHAPPPPTESKQFPTQQLSINVCAVLYSYSPHRPEELELRKGEMVGVYGKFKEGWLHGLSLRNGKVGILPANYVMPVLRTSARFLEQPKAAIPSASTLSTRRYAPQKPHAGVLALDKVRTDGTPAAPVVAMQPQLVVSSGGAVRAPQPGGKQGWDPVRMQAPPTHRVSPQRSSYHTQNPAPSLQPPAQDLGQMYGIGRSPVLPRKKNGLFTNPIRPQHWTYEGMAPSCGGHQAIDAKYTAPKETSTAPQSILVKPDSYKYNTEKPAKSVRFSTEELPQTTTRVSSLSTGTQIKGNSQTGPVALEYWNPSAILGRDGSASVLKDTKALQQRKGQNQAAVDSPPLSIKTSTVSGLPSPSRHRVVMGYSAQTDAELNLLEGEMVLVQKPRPDGRVLITREITGKTGLFHSSVLEVLDKVV</sequence>
<feature type="compositionally biased region" description="Polar residues" evidence="3">
    <location>
        <begin position="676"/>
        <end position="685"/>
    </location>
</feature>
<feature type="region of interest" description="Disordered" evidence="3">
    <location>
        <begin position="471"/>
        <end position="516"/>
    </location>
</feature>
<dbReference type="AlphaFoldDB" id="A0AAD9DRP2"/>
<feature type="region of interest" description="Disordered" evidence="3">
    <location>
        <begin position="604"/>
        <end position="625"/>
    </location>
</feature>
<dbReference type="Pfam" id="PF00018">
    <property type="entry name" value="SH3_1"/>
    <property type="match status" value="1"/>
</dbReference>
<dbReference type="EMBL" id="JAROKS010000022">
    <property type="protein sequence ID" value="KAK1789287.1"/>
    <property type="molecule type" value="Genomic_DNA"/>
</dbReference>
<evidence type="ECO:0000256" key="2">
    <source>
        <dbReference type="PROSITE-ProRule" id="PRU00192"/>
    </source>
</evidence>
<feature type="domain" description="SH3" evidence="4">
    <location>
        <begin position="81"/>
        <end position="140"/>
    </location>
</feature>